<proteinExistence type="predicted"/>
<sequence>MIASTLSTCLYLCVIGAPYSITSGQSEYSGTASQVTKAIHTQTHTRLAATVGTTAGYQYPENEKFATSQTLGRSIKPRGFLPSGDINDRRRTPQQSGEANAGQTKASLGPLQASNWSNSTQISCPRLGNRRRGHSADPLKLGLGYIPSLSSKLIMAPTNGLDADNGFQSPRRLWLPNLNNQNTTTLMQAPTTEYGTSHLIGQGLEPLGHMLYTGGRVRLGNHS</sequence>
<evidence type="ECO:0000256" key="1">
    <source>
        <dbReference type="SAM" id="MobiDB-lite"/>
    </source>
</evidence>
<dbReference type="OrthoDB" id="6259383at2759"/>
<protein>
    <submittedName>
        <fullName evidence="3">Uncharacterized protein</fullName>
    </submittedName>
</protein>
<reference evidence="3 4" key="1">
    <citation type="submission" date="2018-11" db="EMBL/GenBank/DDBJ databases">
        <authorList>
            <consortium name="Pathogen Informatics"/>
        </authorList>
    </citation>
    <scope>NUCLEOTIDE SEQUENCE [LARGE SCALE GENOMIC DNA]</scope>
    <source>
        <strain evidence="3 4">Egypt</strain>
    </source>
</reference>
<feature type="compositionally biased region" description="Polar residues" evidence="1">
    <location>
        <begin position="93"/>
        <end position="123"/>
    </location>
</feature>
<evidence type="ECO:0000313" key="4">
    <source>
        <dbReference type="Proteomes" id="UP000272942"/>
    </source>
</evidence>
<name>A0A3P8HFH8_9TREM</name>
<feature type="region of interest" description="Disordered" evidence="1">
    <location>
        <begin position="68"/>
        <end position="135"/>
    </location>
</feature>
<gene>
    <name evidence="3" type="ORF">ECPE_LOCUS15949</name>
</gene>
<dbReference type="AlphaFoldDB" id="A0A3P8HFH8"/>
<feature type="chain" id="PRO_5018029093" evidence="2">
    <location>
        <begin position="25"/>
        <end position="223"/>
    </location>
</feature>
<feature type="signal peptide" evidence="2">
    <location>
        <begin position="1"/>
        <end position="24"/>
    </location>
</feature>
<organism evidence="3 4">
    <name type="scientific">Echinostoma caproni</name>
    <dbReference type="NCBI Taxonomy" id="27848"/>
    <lineage>
        <taxon>Eukaryota</taxon>
        <taxon>Metazoa</taxon>
        <taxon>Spiralia</taxon>
        <taxon>Lophotrochozoa</taxon>
        <taxon>Platyhelminthes</taxon>
        <taxon>Trematoda</taxon>
        <taxon>Digenea</taxon>
        <taxon>Plagiorchiida</taxon>
        <taxon>Echinostomata</taxon>
        <taxon>Echinostomatoidea</taxon>
        <taxon>Echinostomatidae</taxon>
        <taxon>Echinostoma</taxon>
    </lineage>
</organism>
<accession>A0A3P8HFH8</accession>
<dbReference type="EMBL" id="UZAN01062409">
    <property type="protein sequence ID" value="VDP93221.1"/>
    <property type="molecule type" value="Genomic_DNA"/>
</dbReference>
<dbReference type="Proteomes" id="UP000272942">
    <property type="component" value="Unassembled WGS sequence"/>
</dbReference>
<evidence type="ECO:0000256" key="2">
    <source>
        <dbReference type="SAM" id="SignalP"/>
    </source>
</evidence>
<keyword evidence="2" id="KW-0732">Signal</keyword>
<evidence type="ECO:0000313" key="3">
    <source>
        <dbReference type="EMBL" id="VDP93221.1"/>
    </source>
</evidence>
<keyword evidence="4" id="KW-1185">Reference proteome</keyword>